<feature type="compositionally biased region" description="Low complexity" evidence="2">
    <location>
        <begin position="660"/>
        <end position="676"/>
    </location>
</feature>
<evidence type="ECO:0000313" key="3">
    <source>
        <dbReference type="EMBL" id="TMQ62310.1"/>
    </source>
</evidence>
<evidence type="ECO:0000256" key="2">
    <source>
        <dbReference type="SAM" id="MobiDB-lite"/>
    </source>
</evidence>
<evidence type="ECO:0008006" key="5">
    <source>
        <dbReference type="Google" id="ProtNLM"/>
    </source>
</evidence>
<organism evidence="3 4">
    <name type="scientific">Eiseniibacteriota bacterium</name>
    <dbReference type="NCBI Taxonomy" id="2212470"/>
    <lineage>
        <taxon>Bacteria</taxon>
        <taxon>Candidatus Eiseniibacteriota</taxon>
    </lineage>
</organism>
<proteinExistence type="inferred from homology"/>
<comment type="similarity">
    <text evidence="1">Belongs to the TolB family.</text>
</comment>
<dbReference type="Gene3D" id="2.40.160.50">
    <property type="entry name" value="membrane protein fhac: a member of the omp85/tpsb transporter family"/>
    <property type="match status" value="1"/>
</dbReference>
<dbReference type="EMBL" id="VBOV01000001">
    <property type="protein sequence ID" value="TMQ62310.1"/>
    <property type="molecule type" value="Genomic_DNA"/>
</dbReference>
<evidence type="ECO:0000256" key="1">
    <source>
        <dbReference type="ARBA" id="ARBA00009820"/>
    </source>
</evidence>
<accession>A0A538TFA8</accession>
<comment type="caution">
    <text evidence="3">The sequence shown here is derived from an EMBL/GenBank/DDBJ whole genome shotgun (WGS) entry which is preliminary data.</text>
</comment>
<dbReference type="AlphaFoldDB" id="A0A538TFA8"/>
<dbReference type="InterPro" id="IPR011042">
    <property type="entry name" value="6-blade_b-propeller_TolB-like"/>
</dbReference>
<protein>
    <recommendedName>
        <fullName evidence="5">Bacterial surface antigen (D15) domain-containing protein</fullName>
    </recommendedName>
</protein>
<reference evidence="3 4" key="1">
    <citation type="journal article" date="2019" name="Nat. Microbiol.">
        <title>Mediterranean grassland soil C-N compound turnover is dependent on rainfall and depth, and is mediated by genomically divergent microorganisms.</title>
        <authorList>
            <person name="Diamond S."/>
            <person name="Andeer P.F."/>
            <person name="Li Z."/>
            <person name="Crits-Christoph A."/>
            <person name="Burstein D."/>
            <person name="Anantharaman K."/>
            <person name="Lane K.R."/>
            <person name="Thomas B.C."/>
            <person name="Pan C."/>
            <person name="Northen T.R."/>
            <person name="Banfield J.F."/>
        </authorList>
    </citation>
    <scope>NUCLEOTIDE SEQUENCE [LARGE SCALE GENOMIC DNA]</scope>
    <source>
        <strain evidence="3">WS_5</strain>
    </source>
</reference>
<dbReference type="Gene3D" id="2.120.10.30">
    <property type="entry name" value="TolB, C-terminal domain"/>
    <property type="match status" value="2"/>
</dbReference>
<dbReference type="Proteomes" id="UP000320913">
    <property type="component" value="Unassembled WGS sequence"/>
</dbReference>
<dbReference type="PANTHER" id="PTHR36842:SF1">
    <property type="entry name" value="PROTEIN TOLB"/>
    <property type="match status" value="1"/>
</dbReference>
<gene>
    <name evidence="3" type="ORF">E6K75_00070</name>
</gene>
<dbReference type="SUPFAM" id="SSF82171">
    <property type="entry name" value="DPP6 N-terminal domain-like"/>
    <property type="match status" value="1"/>
</dbReference>
<evidence type="ECO:0000313" key="4">
    <source>
        <dbReference type="Proteomes" id="UP000320913"/>
    </source>
</evidence>
<dbReference type="InterPro" id="IPR011659">
    <property type="entry name" value="WD40"/>
</dbReference>
<dbReference type="Pfam" id="PF07676">
    <property type="entry name" value="PD40"/>
    <property type="match status" value="4"/>
</dbReference>
<feature type="region of interest" description="Disordered" evidence="2">
    <location>
        <begin position="622"/>
        <end position="676"/>
    </location>
</feature>
<name>A0A538TFA8_UNCEI</name>
<dbReference type="PANTHER" id="PTHR36842">
    <property type="entry name" value="PROTEIN TOLB HOMOLOG"/>
    <property type="match status" value="1"/>
</dbReference>
<feature type="compositionally biased region" description="Polar residues" evidence="2">
    <location>
        <begin position="650"/>
        <end position="659"/>
    </location>
</feature>
<sequence>MRSGILGTETTGARRTRSGWAAGAAIFLLGAIALPGPARAQYFGQNKVQYKNFHWEVLRTEHFDVHYYRGEEEAVQDAAVMAERGYRRLSRVLDHQIKAKIPLVLYASHTDFEQTNITPELIGVGTGGVTEFLKRRVFLPFTGSYAELDHVLTHELVHAFQVDILFGDRMSLVGNPFSSSPPLWFMEGMAEYLSIAEIDNNTKMWLRDASLEGYLIPIRTLEYVGDIRVYRFGQSIFQFIADSYGIQKIGEILKRTRRMGSVDKALESATGLTVDVLSKKWMEAVRKEYLPQIADYDKPDQIATHLTDAERNESNFNVAPSVSPSGTQMVFISDRSMYNDVYLASALDGRIFKKLVEGERTGSFEVLRFFNTSIAWSPDETRIALPAQVGGQDAIYLIEIPSGKVKAKLKFGLDAIYSPTWSPDGKQLAFVGLKAGHSRLYLSDADGRNARMVLGGKYAVRDPAWSPDGNRIAFATDQGPATDLKRLIFGKLGIAILDVPTGRITVLPNQRGMNISPQWGPGGASIVFVSDRFGIPNIFRQDLSTGETVRLSNLLTGVSGIVPESPCISLSRNGKRLVFSAFTRGGWDIYSIRDVPRFLAAPPTVASAAVPEEVTLLAQAGATEGVSDPDRSAPEPAEPPSTPRAEHGSDSLTVSSQESAATTGTVAPGAARSDSSTASVTDTTLALYVRQVYREPLVDSTTFRHAPYRPKFSRDYVSGGAFFASNIGFAGSTVMSFSDVLGNHNILVALNLFGDFANSDVYLAYSNLSHRTNYTVAAFQYRTDLLLFSSPSSDQVESNVYRGGAFLFSRPFSRFRRIEYGVETAALDKGVLVYNYDLGTVSQQVADKTYLYVAPNAGLVADNALYGSTGPINGGRSSYTAEHAFGDVSYTTLMMDWRRYSNLHHSYAFAQRLIAGSSFGRDPRLFRFGGAFTYRGVDYGDLKGSNALLGNLEFRFPLIEQLRFGWPGRISLGGINGVLFLDAASAWQKGQKPRFFSKEGGFHSDDLLFAWGAGARVNLGYFILRYDYGRGHNFQHPTGTSQHFVTLGADF</sequence>